<dbReference type="Proteomes" id="UP000290759">
    <property type="component" value="Unassembled WGS sequence"/>
</dbReference>
<evidence type="ECO:0000256" key="2">
    <source>
        <dbReference type="ARBA" id="ARBA00012438"/>
    </source>
</evidence>
<dbReference type="EC" id="2.7.13.3" evidence="2"/>
<dbReference type="CDD" id="cd00130">
    <property type="entry name" value="PAS"/>
    <property type="match status" value="1"/>
</dbReference>
<evidence type="ECO:0000313" key="10">
    <source>
        <dbReference type="Proteomes" id="UP000290759"/>
    </source>
</evidence>
<evidence type="ECO:0000259" key="7">
    <source>
        <dbReference type="PROSITE" id="PS50109"/>
    </source>
</evidence>
<dbReference type="AlphaFoldDB" id="A0A4Q2UDP2"/>
<dbReference type="InterPro" id="IPR036890">
    <property type="entry name" value="HATPase_C_sf"/>
</dbReference>
<dbReference type="SMART" id="SM00387">
    <property type="entry name" value="HATPase_c"/>
    <property type="match status" value="1"/>
</dbReference>
<dbReference type="PRINTS" id="PR00344">
    <property type="entry name" value="BCTRLSENSOR"/>
</dbReference>
<dbReference type="InterPro" id="IPR036097">
    <property type="entry name" value="HisK_dim/P_sf"/>
</dbReference>
<evidence type="ECO:0000256" key="1">
    <source>
        <dbReference type="ARBA" id="ARBA00000085"/>
    </source>
</evidence>
<evidence type="ECO:0000256" key="5">
    <source>
        <dbReference type="ARBA" id="ARBA00022777"/>
    </source>
</evidence>
<dbReference type="SUPFAM" id="SSF55874">
    <property type="entry name" value="ATPase domain of HSP90 chaperone/DNA topoisomerase II/histidine kinase"/>
    <property type="match status" value="1"/>
</dbReference>
<dbReference type="GO" id="GO:0000155">
    <property type="term" value="F:phosphorelay sensor kinase activity"/>
    <property type="evidence" value="ECO:0007669"/>
    <property type="project" value="InterPro"/>
</dbReference>
<reference evidence="9 10" key="1">
    <citation type="submission" date="2018-12" db="EMBL/GenBank/DDBJ databases">
        <authorList>
            <person name="Grouzdev D.S."/>
            <person name="Krutkina M.S."/>
        </authorList>
    </citation>
    <scope>NUCLEOTIDE SEQUENCE [LARGE SCALE GENOMIC DNA]</scope>
    <source>
        <strain evidence="9 10">RmlP026</strain>
    </source>
</reference>
<dbReference type="CDD" id="cd16922">
    <property type="entry name" value="HATPase_EvgS-ArcB-TorS-like"/>
    <property type="match status" value="1"/>
</dbReference>
<feature type="transmembrane region" description="Helical" evidence="6">
    <location>
        <begin position="62"/>
        <end position="80"/>
    </location>
</feature>
<keyword evidence="6" id="KW-1133">Transmembrane helix</keyword>
<dbReference type="FunFam" id="3.30.565.10:FF:000006">
    <property type="entry name" value="Sensor histidine kinase WalK"/>
    <property type="match status" value="1"/>
</dbReference>
<keyword evidence="6" id="KW-0812">Transmembrane</keyword>
<dbReference type="RefSeq" id="WP_129224391.1">
    <property type="nucleotide sequence ID" value="NZ_QYBB01000004.1"/>
</dbReference>
<keyword evidence="3" id="KW-0597">Phosphoprotein</keyword>
<gene>
    <name evidence="9" type="ORF">D3273_05650</name>
</gene>
<keyword evidence="5 9" id="KW-0418">Kinase</keyword>
<dbReference type="PROSITE" id="PS50109">
    <property type="entry name" value="HIS_KIN"/>
    <property type="match status" value="1"/>
</dbReference>
<reference evidence="9 10" key="2">
    <citation type="submission" date="2019-02" db="EMBL/GenBank/DDBJ databases">
        <title>'Lichenibacterium ramalinii' gen. nov. sp. nov., 'Lichenibacterium minor' gen. nov. sp. nov.</title>
        <authorList>
            <person name="Pankratov T."/>
        </authorList>
    </citation>
    <scope>NUCLEOTIDE SEQUENCE [LARGE SCALE GENOMIC DNA]</scope>
    <source>
        <strain evidence="9 10">RmlP026</strain>
    </source>
</reference>
<feature type="domain" description="PAS" evidence="8">
    <location>
        <begin position="196"/>
        <end position="266"/>
    </location>
</feature>
<dbReference type="OrthoDB" id="9813151at2"/>
<keyword evidence="10" id="KW-1185">Reference proteome</keyword>
<dbReference type="Gene3D" id="1.10.287.130">
    <property type="match status" value="1"/>
</dbReference>
<dbReference type="InterPro" id="IPR000014">
    <property type="entry name" value="PAS"/>
</dbReference>
<evidence type="ECO:0000313" key="9">
    <source>
        <dbReference type="EMBL" id="RYC32945.1"/>
    </source>
</evidence>
<evidence type="ECO:0000256" key="3">
    <source>
        <dbReference type="ARBA" id="ARBA00022553"/>
    </source>
</evidence>
<feature type="domain" description="Histidine kinase" evidence="7">
    <location>
        <begin position="354"/>
        <end position="574"/>
    </location>
</feature>
<dbReference type="SUPFAM" id="SSF55785">
    <property type="entry name" value="PYP-like sensor domain (PAS domain)"/>
    <property type="match status" value="1"/>
</dbReference>
<dbReference type="SMART" id="SM00091">
    <property type="entry name" value="PAS"/>
    <property type="match status" value="1"/>
</dbReference>
<dbReference type="InterPro" id="IPR004358">
    <property type="entry name" value="Sig_transdc_His_kin-like_C"/>
</dbReference>
<dbReference type="Gene3D" id="3.30.565.10">
    <property type="entry name" value="Histidine kinase-like ATPase, C-terminal domain"/>
    <property type="match status" value="1"/>
</dbReference>
<dbReference type="PANTHER" id="PTHR43047:SF72">
    <property type="entry name" value="OSMOSENSING HISTIDINE PROTEIN KINASE SLN1"/>
    <property type="match status" value="1"/>
</dbReference>
<dbReference type="CDD" id="cd00082">
    <property type="entry name" value="HisKA"/>
    <property type="match status" value="1"/>
</dbReference>
<proteinExistence type="predicted"/>
<evidence type="ECO:0000256" key="4">
    <source>
        <dbReference type="ARBA" id="ARBA00022679"/>
    </source>
</evidence>
<evidence type="ECO:0000259" key="8">
    <source>
        <dbReference type="PROSITE" id="PS50112"/>
    </source>
</evidence>
<dbReference type="Gene3D" id="3.30.450.20">
    <property type="entry name" value="PAS domain"/>
    <property type="match status" value="1"/>
</dbReference>
<dbReference type="InterPro" id="IPR003594">
    <property type="entry name" value="HATPase_dom"/>
</dbReference>
<comment type="catalytic activity">
    <reaction evidence="1">
        <text>ATP + protein L-histidine = ADP + protein N-phospho-L-histidine.</text>
        <dbReference type="EC" id="2.7.13.3"/>
    </reaction>
</comment>
<name>A0A4Q2UDP2_9HYPH</name>
<dbReference type="InterPro" id="IPR003661">
    <property type="entry name" value="HisK_dim/P_dom"/>
</dbReference>
<sequence length="612" mass="63445">MNPLAHLDAAVAPFVHDDVRADVVDAHAHRTFLLTRVGLSLTALALAPLCLVAGAAPAAWEAGALAWLALPFCAALAVSRTGNLRVGEALSLAAWVGLGATVALGTGSSLGLAILLMVPVEAASASTGRFVVPSVLASSAVVLLAALRARFGLPAAPLHLTPLGAAALMAALAYGGLLASVAGRAARRRDGEARADRDRYRALADAIDDVVLQLDRAGAACRVGCASLRLFGLAPTDLAGRGLFERLHVADRPVFLKLVADAADGRSGTATLRLRTGRTVPSQRGDFDEPVFAAVDLSLRPPNPGEAVTDAARPVAAVGLMRDVSARVEQDRLVALAQTSADRTHAGRDMFLANVSHELRTPLNAIIGFSEILSNPALEPADADKRRDYAGIIHQSGLHLLAVVNGILDASKIESGSFDIHPEAFDLHDLVAVCCDMVGLKAEQSGVRLQREVAPGADELVGDKRACKQIVLNLLSNALKFTPAGGRVAITARPDGNSVLITVSDTGVGIAARDLPRLGDPFFQARAAYDRPSDGTGLGLSVVRGLVGLHGGSIAIESAPGQGTRVSVRLPQDCRRAAVAPGGVTKIETISRYSSGVRHDGVPNGGRMHKIA</sequence>
<dbReference type="Pfam" id="PF00512">
    <property type="entry name" value="HisKA"/>
    <property type="match status" value="1"/>
</dbReference>
<feature type="transmembrane region" description="Helical" evidence="6">
    <location>
        <begin position="163"/>
        <end position="182"/>
    </location>
</feature>
<keyword evidence="6" id="KW-0472">Membrane</keyword>
<dbReference type="SMART" id="SM00388">
    <property type="entry name" value="HisKA"/>
    <property type="match status" value="1"/>
</dbReference>
<organism evidence="9 10">
    <name type="scientific">Lichenibacterium minor</name>
    <dbReference type="NCBI Taxonomy" id="2316528"/>
    <lineage>
        <taxon>Bacteria</taxon>
        <taxon>Pseudomonadati</taxon>
        <taxon>Pseudomonadota</taxon>
        <taxon>Alphaproteobacteria</taxon>
        <taxon>Hyphomicrobiales</taxon>
        <taxon>Lichenihabitantaceae</taxon>
        <taxon>Lichenibacterium</taxon>
    </lineage>
</organism>
<comment type="caution">
    <text evidence="9">The sequence shown here is derived from an EMBL/GenBank/DDBJ whole genome shotgun (WGS) entry which is preliminary data.</text>
</comment>
<dbReference type="InterPro" id="IPR035965">
    <property type="entry name" value="PAS-like_dom_sf"/>
</dbReference>
<dbReference type="Pfam" id="PF02518">
    <property type="entry name" value="HATPase_c"/>
    <property type="match status" value="1"/>
</dbReference>
<dbReference type="SUPFAM" id="SSF47384">
    <property type="entry name" value="Homodimeric domain of signal transducing histidine kinase"/>
    <property type="match status" value="1"/>
</dbReference>
<dbReference type="InterPro" id="IPR005467">
    <property type="entry name" value="His_kinase_dom"/>
</dbReference>
<dbReference type="PROSITE" id="PS50112">
    <property type="entry name" value="PAS"/>
    <property type="match status" value="1"/>
</dbReference>
<evidence type="ECO:0000256" key="6">
    <source>
        <dbReference type="SAM" id="Phobius"/>
    </source>
</evidence>
<dbReference type="GO" id="GO:0005886">
    <property type="term" value="C:plasma membrane"/>
    <property type="evidence" value="ECO:0007669"/>
    <property type="project" value="TreeGrafter"/>
</dbReference>
<dbReference type="GO" id="GO:0009927">
    <property type="term" value="F:histidine phosphotransfer kinase activity"/>
    <property type="evidence" value="ECO:0007669"/>
    <property type="project" value="TreeGrafter"/>
</dbReference>
<keyword evidence="4" id="KW-0808">Transferase</keyword>
<accession>A0A4Q2UDP2</accession>
<feature type="transmembrane region" description="Helical" evidence="6">
    <location>
        <begin position="130"/>
        <end position="151"/>
    </location>
</feature>
<dbReference type="PANTHER" id="PTHR43047">
    <property type="entry name" value="TWO-COMPONENT HISTIDINE PROTEIN KINASE"/>
    <property type="match status" value="1"/>
</dbReference>
<protein>
    <recommendedName>
        <fullName evidence="2">histidine kinase</fullName>
        <ecNumber evidence="2">2.7.13.3</ecNumber>
    </recommendedName>
</protein>
<feature type="transmembrane region" description="Helical" evidence="6">
    <location>
        <begin position="92"/>
        <end position="118"/>
    </location>
</feature>
<dbReference type="EMBL" id="QYBB01000004">
    <property type="protein sequence ID" value="RYC32945.1"/>
    <property type="molecule type" value="Genomic_DNA"/>
</dbReference>
<feature type="transmembrane region" description="Helical" evidence="6">
    <location>
        <begin position="37"/>
        <end position="56"/>
    </location>
</feature>